<reference evidence="2" key="1">
    <citation type="journal article" date="2019" name="Int. J. Syst. Evol. Microbiol.">
        <title>The Global Catalogue of Microorganisms (GCM) 10K type strain sequencing project: providing services to taxonomists for standard genome sequencing and annotation.</title>
        <authorList>
            <consortium name="The Broad Institute Genomics Platform"/>
            <consortium name="The Broad Institute Genome Sequencing Center for Infectious Disease"/>
            <person name="Wu L."/>
            <person name="Ma J."/>
        </authorList>
    </citation>
    <scope>NUCLEOTIDE SEQUENCE [LARGE SCALE GENOMIC DNA]</scope>
    <source>
        <strain evidence="2">DFY28</strain>
    </source>
</reference>
<accession>A0ABW4N0Q6</accession>
<comment type="caution">
    <text evidence="1">The sequence shown here is derived from an EMBL/GenBank/DDBJ whole genome shotgun (WGS) entry which is preliminary data.</text>
</comment>
<sequence>MTKAKLGENIVARLADIQGLSPQGISHGDDFQLPRLIGVGDGRTLQITKEIDELISALAAELKLARPASRKVVKQREWRSWVRSATGPVLARLDLSRPFAETGAELVAAVEAAVDEQLAGLPGREHAFGVTLFGDPGVPPFTIGPVTFEDTNDWLTRKTEERDLTPVTARRLRKTFRGGSVAKRKPGASSVHELSIVSAIARAPYVASVRIEGFGSDAGLEAAATAARLALVVVALQWPVASRALEGMRLRFDAKHYLQQAITFIPGRLVIGGSRLRGTPFGPSINVEDWVAELPTAAPVFGAAGEAIGLLTSIGDASPRLNLLRALVQALQWFYAGCREESDAIAVVNFMASLDALAGGTRAKGILELLEARFRLKRVDPIHPGGPSFKSTVEELYNSGRSRLVHGTSEWIGHDFTERRALAEELARLALLECLYVAGSNPHVILASQLKK</sequence>
<proteinExistence type="predicted"/>
<evidence type="ECO:0000313" key="2">
    <source>
        <dbReference type="Proteomes" id="UP001597237"/>
    </source>
</evidence>
<dbReference type="RefSeq" id="WP_377283981.1">
    <property type="nucleotide sequence ID" value="NZ_JBHRSI010000010.1"/>
</dbReference>
<name>A0ABW4N0Q6_9CAUL</name>
<dbReference type="Proteomes" id="UP001597237">
    <property type="component" value="Unassembled WGS sequence"/>
</dbReference>
<evidence type="ECO:0008006" key="3">
    <source>
        <dbReference type="Google" id="ProtNLM"/>
    </source>
</evidence>
<protein>
    <recommendedName>
        <fullName evidence="3">Apea-like HEPN domain-containing protein</fullName>
    </recommendedName>
</protein>
<dbReference type="EMBL" id="JBHUEY010000001">
    <property type="protein sequence ID" value="MFD1783476.1"/>
    <property type="molecule type" value="Genomic_DNA"/>
</dbReference>
<organism evidence="1 2">
    <name type="scientific">Phenylobacterium terrae</name>
    <dbReference type="NCBI Taxonomy" id="2665495"/>
    <lineage>
        <taxon>Bacteria</taxon>
        <taxon>Pseudomonadati</taxon>
        <taxon>Pseudomonadota</taxon>
        <taxon>Alphaproteobacteria</taxon>
        <taxon>Caulobacterales</taxon>
        <taxon>Caulobacteraceae</taxon>
        <taxon>Phenylobacterium</taxon>
    </lineage>
</organism>
<keyword evidence="2" id="KW-1185">Reference proteome</keyword>
<gene>
    <name evidence="1" type="ORF">ACFSC0_08745</name>
</gene>
<evidence type="ECO:0000313" key="1">
    <source>
        <dbReference type="EMBL" id="MFD1783476.1"/>
    </source>
</evidence>